<dbReference type="STRING" id="2034155.BMI79_00840"/>
<reference evidence="1 2" key="1">
    <citation type="submission" date="2016-11" db="EMBL/GenBank/DDBJ databases">
        <title>Rahnella oryzae sp. nov., isolated from rice root.</title>
        <authorList>
            <person name="Zhang X.-X."/>
            <person name="Zhang J."/>
        </authorList>
    </citation>
    <scope>NUCLEOTIDE SEQUENCE [LARGE SCALE GENOMIC DNA]</scope>
    <source>
        <strain evidence="1 2">J11-6</strain>
    </source>
</reference>
<comment type="caution">
    <text evidence="1">The sequence shown here is derived from an EMBL/GenBank/DDBJ whole genome shotgun (WGS) entry which is preliminary data.</text>
</comment>
<dbReference type="EMBL" id="MOXD01000001">
    <property type="protein sequence ID" value="OMQ26906.1"/>
    <property type="molecule type" value="Genomic_DNA"/>
</dbReference>
<sequence length="360" mass="38965">MSNDDYRIVTVNVSQTVGAIPSTLQQTGVIISNGATTLAAKTPKLLTSYAEFTAIANDTAATYAAVNSAVTTFFAQGNSLGIYIMEVGAVVDAGIDAVAAYMADPDVRFYTYLVPVAWDGNAKLVTLGRNNSANTSMVYFFIDTDATAAKYHYKTIKSFVATQKSADPTICNSAAAMWQFISASPSDINKVPPMAFRYLIGVVALVAKGSVKTLLTNNYVNYVGTGAEGGISNTVYFNGMSADGNDLTYWYSVDWIQINVQMALANEIINGSNNPINPLYYNQDGINRLQNRAQGVFNSGVTFGLVNGNPVVWAVPFRTYVKNNPNDYQIGRYAGLSCQYTPMRGFMKIIFNVNVTMQLS</sequence>
<evidence type="ECO:0000313" key="1">
    <source>
        <dbReference type="EMBL" id="OMQ26906.1"/>
    </source>
</evidence>
<accession>A0A1S8CNF8</accession>
<name>A0A1S8CNF8_9GAMM</name>
<dbReference type="Proteomes" id="UP000216021">
    <property type="component" value="Unassembled WGS sequence"/>
</dbReference>
<protein>
    <recommendedName>
        <fullName evidence="3">Phage tail protein</fullName>
    </recommendedName>
</protein>
<organism evidence="1 2">
    <name type="scientific">Serratia oryzae</name>
    <dbReference type="NCBI Taxonomy" id="2034155"/>
    <lineage>
        <taxon>Bacteria</taxon>
        <taxon>Pseudomonadati</taxon>
        <taxon>Pseudomonadota</taxon>
        <taxon>Gammaproteobacteria</taxon>
        <taxon>Enterobacterales</taxon>
        <taxon>Yersiniaceae</taxon>
        <taxon>Serratia</taxon>
    </lineage>
</organism>
<keyword evidence="2" id="KW-1185">Reference proteome</keyword>
<dbReference type="AlphaFoldDB" id="A0A1S8CNF8"/>
<proteinExistence type="predicted"/>
<dbReference type="RefSeq" id="WP_076939951.1">
    <property type="nucleotide sequence ID" value="NZ_MOXD01000001.1"/>
</dbReference>
<evidence type="ECO:0008006" key="3">
    <source>
        <dbReference type="Google" id="ProtNLM"/>
    </source>
</evidence>
<evidence type="ECO:0000313" key="2">
    <source>
        <dbReference type="Proteomes" id="UP000216021"/>
    </source>
</evidence>
<dbReference type="OrthoDB" id="6556098at2"/>
<gene>
    <name evidence="1" type="ORF">BMI79_00840</name>
</gene>